<evidence type="ECO:0000256" key="6">
    <source>
        <dbReference type="ARBA" id="ARBA00023136"/>
    </source>
</evidence>
<evidence type="ECO:0000256" key="7">
    <source>
        <dbReference type="RuleBase" id="RU363032"/>
    </source>
</evidence>
<dbReference type="GO" id="GO:0055085">
    <property type="term" value="P:transmembrane transport"/>
    <property type="evidence" value="ECO:0007669"/>
    <property type="project" value="InterPro"/>
</dbReference>
<evidence type="ECO:0000259" key="9">
    <source>
        <dbReference type="PROSITE" id="PS50928"/>
    </source>
</evidence>
<sequence>MNQATSEQASVRQPAPGAKGRERSGRKRFNREGYLELYLILLPSLALLVLFKYIPMGGLIVAFQDYNIFQGIGHSPFVGLKHFHALFSSDEFYRVLRNTLVINIYKLAFWVPLPAFFAILLNEVRKLMFRKVLQTTLYLPHFLSWVIVGGVFVNLLQTHGGLVNDLIASLGGKRVSFLLEPAYFRHIIVASSMWKEVGWGTIVYLAAIAGINPQLYEAAAADGASKLRQIRHITIPGIGGTIVLMTMMSLGNLLGNSFEQILIMYNPAVYNVGDVLETYVFRNGIGQMQYSYTTAVGIFSGVVGFILVVTANKLCRKFFNQGMW</sequence>
<feature type="transmembrane region" description="Helical" evidence="7">
    <location>
        <begin position="233"/>
        <end position="254"/>
    </location>
</feature>
<dbReference type="AlphaFoldDB" id="A0A7X0SRG0"/>
<gene>
    <name evidence="10" type="ORF">H7C18_28065</name>
</gene>
<feature type="transmembrane region" description="Helical" evidence="7">
    <location>
        <begin position="104"/>
        <end position="124"/>
    </location>
</feature>
<dbReference type="Pfam" id="PF00528">
    <property type="entry name" value="BPD_transp_1"/>
    <property type="match status" value="1"/>
</dbReference>
<keyword evidence="11" id="KW-1185">Reference proteome</keyword>
<feature type="transmembrane region" description="Helical" evidence="7">
    <location>
        <begin position="290"/>
        <end position="311"/>
    </location>
</feature>
<feature type="transmembrane region" description="Helical" evidence="7">
    <location>
        <begin position="202"/>
        <end position="221"/>
    </location>
</feature>
<dbReference type="InterPro" id="IPR035906">
    <property type="entry name" value="MetI-like_sf"/>
</dbReference>
<accession>A0A7X0SRG0</accession>
<keyword evidence="6 7" id="KW-0472">Membrane</keyword>
<evidence type="ECO:0000313" key="11">
    <source>
        <dbReference type="Proteomes" id="UP000564644"/>
    </source>
</evidence>
<dbReference type="Gene3D" id="1.10.3720.10">
    <property type="entry name" value="MetI-like"/>
    <property type="match status" value="1"/>
</dbReference>
<dbReference type="Proteomes" id="UP000564644">
    <property type="component" value="Unassembled WGS sequence"/>
</dbReference>
<reference evidence="10 11" key="1">
    <citation type="submission" date="2020-08" db="EMBL/GenBank/DDBJ databases">
        <title>Cohnella phylogeny.</title>
        <authorList>
            <person name="Dunlap C."/>
        </authorList>
    </citation>
    <scope>NUCLEOTIDE SEQUENCE [LARGE SCALE GENOMIC DNA]</scope>
    <source>
        <strain evidence="10 11">CBP 2801</strain>
    </source>
</reference>
<dbReference type="PANTHER" id="PTHR43227:SF11">
    <property type="entry name" value="BLL4140 PROTEIN"/>
    <property type="match status" value="1"/>
</dbReference>
<keyword evidence="3" id="KW-1003">Cell membrane</keyword>
<feature type="compositionally biased region" description="Polar residues" evidence="8">
    <location>
        <begin position="1"/>
        <end position="11"/>
    </location>
</feature>
<feature type="domain" description="ABC transmembrane type-1" evidence="9">
    <location>
        <begin position="96"/>
        <end position="311"/>
    </location>
</feature>
<proteinExistence type="inferred from homology"/>
<comment type="similarity">
    <text evidence="7">Belongs to the binding-protein-dependent transport system permease family.</text>
</comment>
<dbReference type="InterPro" id="IPR000515">
    <property type="entry name" value="MetI-like"/>
</dbReference>
<keyword evidence="2 7" id="KW-0813">Transport</keyword>
<organism evidence="10 11">
    <name type="scientific">Cohnella zeiphila</name>
    <dbReference type="NCBI Taxonomy" id="2761120"/>
    <lineage>
        <taxon>Bacteria</taxon>
        <taxon>Bacillati</taxon>
        <taxon>Bacillota</taxon>
        <taxon>Bacilli</taxon>
        <taxon>Bacillales</taxon>
        <taxon>Paenibacillaceae</taxon>
        <taxon>Cohnella</taxon>
    </lineage>
</organism>
<keyword evidence="5 7" id="KW-1133">Transmembrane helix</keyword>
<feature type="transmembrane region" description="Helical" evidence="7">
    <location>
        <begin position="136"/>
        <end position="156"/>
    </location>
</feature>
<dbReference type="EMBL" id="JACJVO010000036">
    <property type="protein sequence ID" value="MBB6734788.1"/>
    <property type="molecule type" value="Genomic_DNA"/>
</dbReference>
<dbReference type="GO" id="GO:0005886">
    <property type="term" value="C:plasma membrane"/>
    <property type="evidence" value="ECO:0007669"/>
    <property type="project" value="UniProtKB-SubCell"/>
</dbReference>
<evidence type="ECO:0000256" key="5">
    <source>
        <dbReference type="ARBA" id="ARBA00022989"/>
    </source>
</evidence>
<evidence type="ECO:0000256" key="8">
    <source>
        <dbReference type="SAM" id="MobiDB-lite"/>
    </source>
</evidence>
<evidence type="ECO:0000313" key="10">
    <source>
        <dbReference type="EMBL" id="MBB6734788.1"/>
    </source>
</evidence>
<dbReference type="RefSeq" id="WP_185132435.1">
    <property type="nucleotide sequence ID" value="NZ_JACJVO010000036.1"/>
</dbReference>
<dbReference type="SUPFAM" id="SSF161098">
    <property type="entry name" value="MetI-like"/>
    <property type="match status" value="1"/>
</dbReference>
<dbReference type="CDD" id="cd06261">
    <property type="entry name" value="TM_PBP2"/>
    <property type="match status" value="1"/>
</dbReference>
<evidence type="ECO:0000256" key="1">
    <source>
        <dbReference type="ARBA" id="ARBA00004651"/>
    </source>
</evidence>
<evidence type="ECO:0000256" key="2">
    <source>
        <dbReference type="ARBA" id="ARBA00022448"/>
    </source>
</evidence>
<feature type="region of interest" description="Disordered" evidence="8">
    <location>
        <begin position="1"/>
        <end position="25"/>
    </location>
</feature>
<name>A0A7X0SRG0_9BACL</name>
<keyword evidence="4 7" id="KW-0812">Transmembrane</keyword>
<comment type="subcellular location">
    <subcellularLocation>
        <location evidence="1 7">Cell membrane</location>
        <topology evidence="1 7">Multi-pass membrane protein</topology>
    </subcellularLocation>
</comment>
<evidence type="ECO:0000256" key="4">
    <source>
        <dbReference type="ARBA" id="ARBA00022692"/>
    </source>
</evidence>
<comment type="caution">
    <text evidence="10">The sequence shown here is derived from an EMBL/GenBank/DDBJ whole genome shotgun (WGS) entry which is preliminary data.</text>
</comment>
<dbReference type="PROSITE" id="PS50928">
    <property type="entry name" value="ABC_TM1"/>
    <property type="match status" value="1"/>
</dbReference>
<protein>
    <submittedName>
        <fullName evidence="10">Sugar ABC transporter permease</fullName>
    </submittedName>
</protein>
<evidence type="ECO:0000256" key="3">
    <source>
        <dbReference type="ARBA" id="ARBA00022475"/>
    </source>
</evidence>
<dbReference type="InterPro" id="IPR050809">
    <property type="entry name" value="UgpAE/MalFG_permease"/>
</dbReference>
<feature type="transmembrane region" description="Helical" evidence="7">
    <location>
        <begin position="33"/>
        <end position="54"/>
    </location>
</feature>
<dbReference type="PANTHER" id="PTHR43227">
    <property type="entry name" value="BLL4140 PROTEIN"/>
    <property type="match status" value="1"/>
</dbReference>